<keyword evidence="3" id="KW-0378">Hydrolase</keyword>
<dbReference type="AlphaFoldDB" id="A0A1H1V5I3"/>
<dbReference type="eggNOG" id="COG0693">
    <property type="taxonomic scope" value="Bacteria"/>
</dbReference>
<reference evidence="3 4" key="1">
    <citation type="submission" date="2016-10" db="EMBL/GenBank/DDBJ databases">
        <authorList>
            <person name="de Groot N.N."/>
        </authorList>
    </citation>
    <scope>NUCLEOTIDE SEQUENCE [LARGE SCALE GENOMIC DNA]</scope>
    <source>
        <strain evidence="3 4">DSM 22126</strain>
    </source>
</reference>
<dbReference type="PANTHER" id="PTHR42733">
    <property type="entry name" value="DJ-1 PROTEIN"/>
    <property type="match status" value="1"/>
</dbReference>
<gene>
    <name evidence="3" type="ORF">SAMN04489860_2398</name>
</gene>
<proteinExistence type="inferred from homology"/>
<dbReference type="EMBL" id="LT629776">
    <property type="protein sequence ID" value="SDS79955.1"/>
    <property type="molecule type" value="Genomic_DNA"/>
</dbReference>
<evidence type="ECO:0000313" key="3">
    <source>
        <dbReference type="EMBL" id="SDS79955.1"/>
    </source>
</evidence>
<dbReference type="Pfam" id="PF01965">
    <property type="entry name" value="DJ-1_PfpI"/>
    <property type="match status" value="1"/>
</dbReference>
<evidence type="ECO:0000256" key="1">
    <source>
        <dbReference type="ARBA" id="ARBA00008542"/>
    </source>
</evidence>
<protein>
    <submittedName>
        <fullName evidence="3">Protease I</fullName>
    </submittedName>
</protein>
<evidence type="ECO:0000313" key="4">
    <source>
        <dbReference type="Proteomes" id="UP000185663"/>
    </source>
</evidence>
<name>A0A1H1V5I3_9CELL</name>
<dbReference type="Proteomes" id="UP000185663">
    <property type="component" value="Chromosome I"/>
</dbReference>
<keyword evidence="3" id="KW-0645">Protease</keyword>
<keyword evidence="4" id="KW-1185">Reference proteome</keyword>
<organism evidence="3 4">
    <name type="scientific">Paraoerskovia marina</name>
    <dbReference type="NCBI Taxonomy" id="545619"/>
    <lineage>
        <taxon>Bacteria</taxon>
        <taxon>Bacillati</taxon>
        <taxon>Actinomycetota</taxon>
        <taxon>Actinomycetes</taxon>
        <taxon>Micrococcales</taxon>
        <taxon>Cellulomonadaceae</taxon>
        <taxon>Paraoerskovia</taxon>
    </lineage>
</organism>
<dbReference type="RefSeq" id="WP_083372649.1">
    <property type="nucleotide sequence ID" value="NZ_LT629776.1"/>
</dbReference>
<accession>A0A1H1V5I3</accession>
<dbReference type="InterPro" id="IPR006286">
    <property type="entry name" value="C56_PfpI-like"/>
</dbReference>
<dbReference type="GO" id="GO:0008233">
    <property type="term" value="F:peptidase activity"/>
    <property type="evidence" value="ECO:0007669"/>
    <property type="project" value="UniProtKB-KW"/>
</dbReference>
<dbReference type="GO" id="GO:0006508">
    <property type="term" value="P:proteolysis"/>
    <property type="evidence" value="ECO:0007669"/>
    <property type="project" value="UniProtKB-KW"/>
</dbReference>
<dbReference type="STRING" id="545619.SAMN04489860_2398"/>
<dbReference type="OrthoDB" id="9792284at2"/>
<dbReference type="PANTHER" id="PTHR42733:SF12">
    <property type="entry name" value="PROTEINASE"/>
    <property type="match status" value="1"/>
</dbReference>
<dbReference type="SUPFAM" id="SSF52317">
    <property type="entry name" value="Class I glutamine amidotransferase-like"/>
    <property type="match status" value="1"/>
</dbReference>
<sequence length="183" mass="19515">MESRVLVLTSDGGVERVELTEPWRELEGRGATLTHVATGRDVGLVDADLDASGTRTADVLLGDADVPDLVAEHELLLVPGGTVNADRLRTEDGAVALVRAFAEAGRPVAAICHGPWLLVEANLVRGKDLTSFPSLRTDVVNAGGTWHDRAPVICTRRGWTLVTARSPEDLEEFSDAVCDILGL</sequence>
<evidence type="ECO:0000259" key="2">
    <source>
        <dbReference type="Pfam" id="PF01965"/>
    </source>
</evidence>
<dbReference type="PROSITE" id="PS51276">
    <property type="entry name" value="PEPTIDASE_C56_PFPI"/>
    <property type="match status" value="1"/>
</dbReference>
<dbReference type="InterPro" id="IPR029062">
    <property type="entry name" value="Class_I_gatase-like"/>
</dbReference>
<dbReference type="Gene3D" id="3.40.50.880">
    <property type="match status" value="1"/>
</dbReference>
<feature type="domain" description="DJ-1/PfpI" evidence="2">
    <location>
        <begin position="4"/>
        <end position="177"/>
    </location>
</feature>
<dbReference type="InterPro" id="IPR002818">
    <property type="entry name" value="DJ-1/PfpI"/>
</dbReference>
<comment type="similarity">
    <text evidence="1">Belongs to the peptidase C56 family.</text>
</comment>